<sequence>MHCGRDSQFPSSATPDSPHLSHIDVGVLPPPLAFVVHLQYVSAGASRAREAGTQRPAERCAGACSTTKFSPSRHHDLDARSLPHARLTHPPLPSRSRKIPRKRRSRFMYRVGSNGITLRHDNAGRDSRITAARASPPTQRLDSAASAAGFASPQPNPSSCVRTAPPLASAQRTDEAGILVICTTRRLKARISRRTSRRTIILGVCLSDVQMVADVAMAVNNAGALPLTNSQIFKASRPEVHSPFRGTHRHTCTSS</sequence>
<organism evidence="2 3">
    <name type="scientific">Lentinus tigrinus ALCF2SS1-6</name>
    <dbReference type="NCBI Taxonomy" id="1328759"/>
    <lineage>
        <taxon>Eukaryota</taxon>
        <taxon>Fungi</taxon>
        <taxon>Dikarya</taxon>
        <taxon>Basidiomycota</taxon>
        <taxon>Agaricomycotina</taxon>
        <taxon>Agaricomycetes</taxon>
        <taxon>Polyporales</taxon>
        <taxon>Polyporaceae</taxon>
        <taxon>Lentinus</taxon>
    </lineage>
</organism>
<protein>
    <submittedName>
        <fullName evidence="2">Uncharacterized protein</fullName>
    </submittedName>
</protein>
<feature type="region of interest" description="Disordered" evidence="1">
    <location>
        <begin position="131"/>
        <end position="164"/>
    </location>
</feature>
<evidence type="ECO:0000313" key="2">
    <source>
        <dbReference type="EMBL" id="RPD53074.1"/>
    </source>
</evidence>
<dbReference type="AlphaFoldDB" id="A0A5C2RP21"/>
<accession>A0A5C2RP21</accession>
<gene>
    <name evidence="2" type="ORF">L227DRAFT_421567</name>
</gene>
<evidence type="ECO:0000313" key="3">
    <source>
        <dbReference type="Proteomes" id="UP000313359"/>
    </source>
</evidence>
<evidence type="ECO:0000256" key="1">
    <source>
        <dbReference type="SAM" id="MobiDB-lite"/>
    </source>
</evidence>
<reference evidence="2" key="1">
    <citation type="journal article" date="2018" name="Genome Biol. Evol.">
        <title>Genomics and development of Lentinus tigrinus, a white-rot wood-decaying mushroom with dimorphic fruiting bodies.</title>
        <authorList>
            <person name="Wu B."/>
            <person name="Xu Z."/>
            <person name="Knudson A."/>
            <person name="Carlson A."/>
            <person name="Chen N."/>
            <person name="Kovaka S."/>
            <person name="LaButti K."/>
            <person name="Lipzen A."/>
            <person name="Pennachio C."/>
            <person name="Riley R."/>
            <person name="Schakwitz W."/>
            <person name="Umezawa K."/>
            <person name="Ohm R.A."/>
            <person name="Grigoriev I.V."/>
            <person name="Nagy L.G."/>
            <person name="Gibbons J."/>
            <person name="Hibbett D."/>
        </authorList>
    </citation>
    <scope>NUCLEOTIDE SEQUENCE [LARGE SCALE GENOMIC DNA]</scope>
    <source>
        <strain evidence="2">ALCF2SS1-6</strain>
    </source>
</reference>
<dbReference type="EMBL" id="ML122330">
    <property type="protein sequence ID" value="RPD53074.1"/>
    <property type="molecule type" value="Genomic_DNA"/>
</dbReference>
<proteinExistence type="predicted"/>
<dbReference type="Proteomes" id="UP000313359">
    <property type="component" value="Unassembled WGS sequence"/>
</dbReference>
<keyword evidence="3" id="KW-1185">Reference proteome</keyword>
<name>A0A5C2RP21_9APHY</name>